<dbReference type="Gene3D" id="1.10.510.10">
    <property type="entry name" value="Transferase(Phosphotransferase) domain 1"/>
    <property type="match status" value="1"/>
</dbReference>
<proteinExistence type="predicted"/>
<feature type="domain" description="Protein kinase" evidence="1">
    <location>
        <begin position="195"/>
        <end position="495"/>
    </location>
</feature>
<dbReference type="PROSITE" id="PS50011">
    <property type="entry name" value="PROTEIN_KINASE_DOM"/>
    <property type="match status" value="1"/>
</dbReference>
<sequence length="495" mass="56284">MDVAANIVGAIDICLTRGKQLHQLCKTFKNAEKELAERALRIEACWLRVRCQLDYMTGQFVNLMNDRLKENFSEIITKLMEKLDHCSSKIEPYNSMIDDSASIRPLARSATQQWPTKAKFARSKDSLDQAIEDLETWQRIFDPSWFLIITSATPAAFDSISARFGEKSLIRTFPSVSGMRVPLPSTTTRTLKSDHTTFLDSGVLQFGETLDSHLPFSRVRIGYRKDKRYLLDSAECPQSRDSKSYAKDARSLASKLSKADPFFFNILACKGVIKEEPKFTFVFKFPNHLSDPSSLRSLLLAGTVPVSLSERFQVAKDLVKSVLYVHYYEFVHKNIRPEEIWLFRHGTRADARVSTFLLGFGDFRHEDAHTGNCGDSNWARNLYRHPQRQGTSPSMKYTMQHDIYSVGVCLLEIGLWQSFVEYKKMTDVASASSLFTSLLDSEKFYDTSESQSILVKLAQTCLTCLDPGNVDFGDSRQFEDKDGLLIHGRLSDIQV</sequence>
<organism evidence="2 3">
    <name type="scientific">Venturia effusa</name>
    <dbReference type="NCBI Taxonomy" id="50376"/>
    <lineage>
        <taxon>Eukaryota</taxon>
        <taxon>Fungi</taxon>
        <taxon>Dikarya</taxon>
        <taxon>Ascomycota</taxon>
        <taxon>Pezizomycotina</taxon>
        <taxon>Dothideomycetes</taxon>
        <taxon>Pleosporomycetidae</taxon>
        <taxon>Venturiales</taxon>
        <taxon>Venturiaceae</taxon>
        <taxon>Venturia</taxon>
    </lineage>
</organism>
<name>A0A517LJ40_9PEZI</name>
<evidence type="ECO:0000313" key="3">
    <source>
        <dbReference type="Proteomes" id="UP000316270"/>
    </source>
</evidence>
<dbReference type="AlphaFoldDB" id="A0A517LJ40"/>
<protein>
    <recommendedName>
        <fullName evidence="1">Protein kinase domain-containing protein</fullName>
    </recommendedName>
</protein>
<dbReference type="EMBL" id="CP042197">
    <property type="protein sequence ID" value="QDS75665.1"/>
    <property type="molecule type" value="Genomic_DNA"/>
</dbReference>
<dbReference type="SUPFAM" id="SSF56112">
    <property type="entry name" value="Protein kinase-like (PK-like)"/>
    <property type="match status" value="1"/>
</dbReference>
<evidence type="ECO:0000259" key="1">
    <source>
        <dbReference type="PROSITE" id="PS50011"/>
    </source>
</evidence>
<evidence type="ECO:0000313" key="2">
    <source>
        <dbReference type="EMBL" id="QDS75665.1"/>
    </source>
</evidence>
<dbReference type="InterPro" id="IPR000719">
    <property type="entry name" value="Prot_kinase_dom"/>
</dbReference>
<gene>
    <name evidence="2" type="ORF">FKW77_007221</name>
</gene>
<dbReference type="OrthoDB" id="1911848at2759"/>
<dbReference type="GO" id="GO:0005524">
    <property type="term" value="F:ATP binding"/>
    <property type="evidence" value="ECO:0007669"/>
    <property type="project" value="InterPro"/>
</dbReference>
<keyword evidence="3" id="KW-1185">Reference proteome</keyword>
<dbReference type="Proteomes" id="UP000316270">
    <property type="component" value="Chromosome 13"/>
</dbReference>
<dbReference type="GO" id="GO:0004672">
    <property type="term" value="F:protein kinase activity"/>
    <property type="evidence" value="ECO:0007669"/>
    <property type="project" value="InterPro"/>
</dbReference>
<accession>A0A517LJ40</accession>
<dbReference type="STRING" id="50376.A0A517LJ40"/>
<dbReference type="PANTHER" id="PTHR37542:SF1">
    <property type="entry name" value="PRION-INHIBITION AND PROPAGATION HELO DOMAIN-CONTAINING PROTEIN"/>
    <property type="match status" value="1"/>
</dbReference>
<reference evidence="2 3" key="1">
    <citation type="submission" date="2019-07" db="EMBL/GenBank/DDBJ databases">
        <title>Finished genome of Venturia effusa.</title>
        <authorList>
            <person name="Young C.A."/>
            <person name="Cox M.P."/>
            <person name="Ganley A.R.D."/>
            <person name="David W.J."/>
        </authorList>
    </citation>
    <scope>NUCLEOTIDE SEQUENCE [LARGE SCALE GENOMIC DNA]</scope>
    <source>
        <strain evidence="3">albino</strain>
    </source>
</reference>
<dbReference type="InterPro" id="IPR011009">
    <property type="entry name" value="Kinase-like_dom_sf"/>
</dbReference>
<dbReference type="PANTHER" id="PTHR37542">
    <property type="entry name" value="HELO DOMAIN-CONTAINING PROTEIN-RELATED"/>
    <property type="match status" value="1"/>
</dbReference>